<dbReference type="AlphaFoldDB" id="A0A0H2R6L1"/>
<name>A0A0H2R6L1_9AGAM</name>
<evidence type="ECO:0000313" key="3">
    <source>
        <dbReference type="Proteomes" id="UP000053477"/>
    </source>
</evidence>
<evidence type="ECO:0000313" key="2">
    <source>
        <dbReference type="EMBL" id="KLO07474.1"/>
    </source>
</evidence>
<accession>A0A0H2R6L1</accession>
<gene>
    <name evidence="2" type="ORF">SCHPADRAFT_909449</name>
</gene>
<dbReference type="SUPFAM" id="SSF82199">
    <property type="entry name" value="SET domain"/>
    <property type="match status" value="1"/>
</dbReference>
<dbReference type="CDD" id="cd20071">
    <property type="entry name" value="SET_SMYD"/>
    <property type="match status" value="1"/>
</dbReference>
<dbReference type="InParanoid" id="A0A0H2R6L1"/>
<dbReference type="InterPro" id="IPR046341">
    <property type="entry name" value="SET_dom_sf"/>
</dbReference>
<dbReference type="PROSITE" id="PS50280">
    <property type="entry name" value="SET"/>
    <property type="match status" value="1"/>
</dbReference>
<reference evidence="2 3" key="1">
    <citation type="submission" date="2015-04" db="EMBL/GenBank/DDBJ databases">
        <title>Complete genome sequence of Schizopora paradoxa KUC8140, a cosmopolitan wood degrader in East Asia.</title>
        <authorList>
            <consortium name="DOE Joint Genome Institute"/>
            <person name="Min B."/>
            <person name="Park H."/>
            <person name="Jang Y."/>
            <person name="Kim J.-J."/>
            <person name="Kim K.H."/>
            <person name="Pangilinan J."/>
            <person name="Lipzen A."/>
            <person name="Riley R."/>
            <person name="Grigoriev I.V."/>
            <person name="Spatafora J.W."/>
            <person name="Choi I.-G."/>
        </authorList>
    </citation>
    <scope>NUCLEOTIDE SEQUENCE [LARGE SCALE GENOMIC DNA]</scope>
    <source>
        <strain evidence="2 3">KUC8140</strain>
    </source>
</reference>
<evidence type="ECO:0000259" key="1">
    <source>
        <dbReference type="PROSITE" id="PS50280"/>
    </source>
</evidence>
<dbReference type="EMBL" id="KQ086137">
    <property type="protein sequence ID" value="KLO07474.1"/>
    <property type="molecule type" value="Genomic_DNA"/>
</dbReference>
<sequence length="825" mass="92693">MDLSSMADMKGILDSLQSQMSQLSTQGPRTRAREVGSGQAFSMDQIISMMPKKKLAREDFMNDQLADLKEKADREASLPPEHVPLINRKDLLGTLRATWKAINEPSPGQVMSKQVIIFWPQKYSTTKIGDLSSINVADLMVRKTHKGNYLLCRTICPPVFDGCIGFLLGVEDSQGDTAYLKLCNHAMLLEADADETQNIMPVGTILVLREPTYYTNANVTDLPFIMVESPSDVIFADFDNPILRDVSWKSKLIVHPRAMTGEAWKAAGLKDFKASRWFSSAICFTNCIKFGFDVQVSRLNRAEVYLRLGWNNSALHDAQVAFKSGTLTDDLKRKAVVRMLKALYAMNRYREVLETASSLEGDKLSGEWITKANQRIEEQTTGNYDWPKLYTNDKNANFSPDIADFTGPIEVKYDPSGLRGTYVTRDVKAGELLIFHKPSFCLSAAEIAKSGDSSLQWMSVPALKSADDRDTHRLFCKAVQRVWDDRHMYDTLLALYGGETVAEPKKFPPPFVTSPPLEHPTRPCVDIDVEYLQGVSMFNSFGSKSGKELYVVPSLLNHSCAPTARREFIGDAFALRVLQDMKKGEELTVSYIEADVSYDEKRFRMMNSWRFNCECIVCQADDEDGYDARDSRRALYHKMDDIGNKTSNAYDAPTLRRLAAEAKKTCDNMKRTYHEEHSRKAGGRKYELAQPLRLLANALGHLGRTISDASFIRQSIDAKMQSLTVSGMKFIDKSLSGPLPSGSPSLPVDTSQVPQFYDISVLTVIEIAHSFKEIGDKKRAKRWFDVAIWSGKRLQRRWNTSLQTSPSSVVGFAWFIGSLSVICDC</sequence>
<dbReference type="SUPFAM" id="SSF48452">
    <property type="entry name" value="TPR-like"/>
    <property type="match status" value="1"/>
</dbReference>
<dbReference type="Gene3D" id="2.170.270.10">
    <property type="entry name" value="SET domain"/>
    <property type="match status" value="1"/>
</dbReference>
<dbReference type="InterPro" id="IPR001214">
    <property type="entry name" value="SET_dom"/>
</dbReference>
<protein>
    <recommendedName>
        <fullName evidence="1">SET domain-containing protein</fullName>
    </recommendedName>
</protein>
<dbReference type="STRING" id="27342.A0A0H2R6L1"/>
<proteinExistence type="predicted"/>
<dbReference type="InterPro" id="IPR053209">
    <property type="entry name" value="Gramillin-biosynth_MTr"/>
</dbReference>
<dbReference type="OrthoDB" id="438641at2759"/>
<dbReference type="InterPro" id="IPR011990">
    <property type="entry name" value="TPR-like_helical_dom_sf"/>
</dbReference>
<dbReference type="Proteomes" id="UP000053477">
    <property type="component" value="Unassembled WGS sequence"/>
</dbReference>
<organism evidence="2 3">
    <name type="scientific">Schizopora paradoxa</name>
    <dbReference type="NCBI Taxonomy" id="27342"/>
    <lineage>
        <taxon>Eukaryota</taxon>
        <taxon>Fungi</taxon>
        <taxon>Dikarya</taxon>
        <taxon>Basidiomycota</taxon>
        <taxon>Agaricomycotina</taxon>
        <taxon>Agaricomycetes</taxon>
        <taxon>Hymenochaetales</taxon>
        <taxon>Schizoporaceae</taxon>
        <taxon>Schizopora</taxon>
    </lineage>
</organism>
<dbReference type="PANTHER" id="PTHR47643">
    <property type="entry name" value="TPR DOMAIN PROTEIN (AFU_ORTHOLOGUE AFUA_5G12710)"/>
    <property type="match status" value="1"/>
</dbReference>
<keyword evidence="3" id="KW-1185">Reference proteome</keyword>
<dbReference type="Pfam" id="PF00856">
    <property type="entry name" value="SET"/>
    <property type="match status" value="1"/>
</dbReference>
<dbReference type="PANTHER" id="PTHR47643:SF2">
    <property type="entry name" value="TPR DOMAIN PROTEIN (AFU_ORTHOLOGUE AFUA_5G12710)"/>
    <property type="match status" value="1"/>
</dbReference>
<dbReference type="Gene3D" id="1.25.40.10">
    <property type="entry name" value="Tetratricopeptide repeat domain"/>
    <property type="match status" value="1"/>
</dbReference>
<feature type="domain" description="SET" evidence="1">
    <location>
        <begin position="407"/>
        <end position="592"/>
    </location>
</feature>